<gene>
    <name evidence="1" type="ORF">BcabD6B2_37510</name>
</gene>
<proteinExistence type="predicted"/>
<keyword evidence="2" id="KW-1185">Reference proteome</keyword>
<comment type="caution">
    <text evidence="1">The sequence shown here is derived from an EMBL/GenBank/DDBJ whole genome shotgun (WGS) entry which is preliminary data.</text>
</comment>
<dbReference type="GeneID" id="94195797"/>
<evidence type="ECO:0000313" key="1">
    <source>
        <dbReference type="EMBL" id="GIX64316.1"/>
    </source>
</evidence>
<dbReference type="RefSeq" id="XP_067716385.1">
    <property type="nucleotide sequence ID" value="XM_067860284.1"/>
</dbReference>
<accession>A0AAV4LYT9</accession>
<dbReference type="AlphaFoldDB" id="A0AAV4LYT9"/>
<sequence>MLAGAPLVPLQPLSLVLLHPLIAALLGLQRQLGLVRPVGVVVVLHPVVAAHGNLNLVRVGEPKEVLLQLGPAALNDDLLGGGRVDHSLDHLHERVEEKRSVNDNDLVHHIRVVLGQRPYGVDHKLNRRHLAERPPNQVHEDNDLVVAVHEELRFQRTLYAEENEAHLLLAVIVDLIAGAVIQQRAAGFVVALAVDHAAGVGGAQEVRVQAVQLLEAPPG</sequence>
<organism evidence="1 2">
    <name type="scientific">Babesia caballi</name>
    <dbReference type="NCBI Taxonomy" id="5871"/>
    <lineage>
        <taxon>Eukaryota</taxon>
        <taxon>Sar</taxon>
        <taxon>Alveolata</taxon>
        <taxon>Apicomplexa</taxon>
        <taxon>Aconoidasida</taxon>
        <taxon>Piroplasmida</taxon>
        <taxon>Babesiidae</taxon>
        <taxon>Babesia</taxon>
    </lineage>
</organism>
<reference evidence="1 2" key="1">
    <citation type="submission" date="2021-06" db="EMBL/GenBank/DDBJ databases">
        <title>Genome sequence of Babesia caballi.</title>
        <authorList>
            <person name="Yamagishi J."/>
            <person name="Kidaka T."/>
            <person name="Ochi A."/>
        </authorList>
    </citation>
    <scope>NUCLEOTIDE SEQUENCE [LARGE SCALE GENOMIC DNA]</scope>
    <source>
        <strain evidence="1">USDA-D6B2</strain>
    </source>
</reference>
<evidence type="ECO:0000313" key="2">
    <source>
        <dbReference type="Proteomes" id="UP001497744"/>
    </source>
</evidence>
<dbReference type="EMBL" id="BPLF01000003">
    <property type="protein sequence ID" value="GIX64316.1"/>
    <property type="molecule type" value="Genomic_DNA"/>
</dbReference>
<name>A0AAV4LYT9_BABCB</name>
<protein>
    <submittedName>
        <fullName evidence="1">Epidermal patterning factor-like protein 8</fullName>
    </submittedName>
</protein>
<dbReference type="Proteomes" id="UP001497744">
    <property type="component" value="Unassembled WGS sequence"/>
</dbReference>